<feature type="region of interest" description="Disordered" evidence="3">
    <location>
        <begin position="676"/>
        <end position="716"/>
    </location>
</feature>
<feature type="region of interest" description="Disordered" evidence="3">
    <location>
        <begin position="1231"/>
        <end position="1261"/>
    </location>
</feature>
<reference evidence="4" key="1">
    <citation type="submission" date="2023-03" db="EMBL/GenBank/DDBJ databases">
        <authorList>
            <person name="Julca I."/>
        </authorList>
    </citation>
    <scope>NUCLEOTIDE SEQUENCE</scope>
</reference>
<name>A0AAV1CWY1_OLDCO</name>
<dbReference type="GO" id="GO:0005634">
    <property type="term" value="C:nucleus"/>
    <property type="evidence" value="ECO:0007669"/>
    <property type="project" value="InterPro"/>
</dbReference>
<protein>
    <submittedName>
        <fullName evidence="4">OLC1v1035784C3</fullName>
    </submittedName>
</protein>
<dbReference type="InterPro" id="IPR032675">
    <property type="entry name" value="LRR_dom_sf"/>
</dbReference>
<dbReference type="SMART" id="SM00028">
    <property type="entry name" value="TPR"/>
    <property type="match status" value="6"/>
</dbReference>
<keyword evidence="5" id="KW-1185">Reference proteome</keyword>
<dbReference type="PROSITE" id="PS50005">
    <property type="entry name" value="TPR"/>
    <property type="match status" value="1"/>
</dbReference>
<feature type="region of interest" description="Disordered" evidence="3">
    <location>
        <begin position="581"/>
        <end position="600"/>
    </location>
</feature>
<feature type="repeat" description="TPR" evidence="1">
    <location>
        <begin position="250"/>
        <end position="283"/>
    </location>
</feature>
<dbReference type="EMBL" id="OX459120">
    <property type="protein sequence ID" value="CAI9099028.1"/>
    <property type="molecule type" value="Genomic_DNA"/>
</dbReference>
<dbReference type="InterPro" id="IPR019734">
    <property type="entry name" value="TPR_rpt"/>
</dbReference>
<feature type="coiled-coil region" evidence="2">
    <location>
        <begin position="283"/>
        <end position="330"/>
    </location>
</feature>
<dbReference type="SUPFAM" id="SSF48452">
    <property type="entry name" value="TPR-like"/>
    <property type="match status" value="3"/>
</dbReference>
<feature type="compositionally biased region" description="Basic and acidic residues" evidence="3">
    <location>
        <begin position="1247"/>
        <end position="1257"/>
    </location>
</feature>
<evidence type="ECO:0000313" key="5">
    <source>
        <dbReference type="Proteomes" id="UP001161247"/>
    </source>
</evidence>
<dbReference type="PANTHER" id="PTHR47684">
    <property type="entry name" value="PROTEIN TONSOKU"/>
    <property type="match status" value="1"/>
</dbReference>
<dbReference type="SMART" id="SM00368">
    <property type="entry name" value="LRR_RI"/>
    <property type="match status" value="7"/>
</dbReference>
<evidence type="ECO:0000256" key="3">
    <source>
        <dbReference type="SAM" id="MobiDB-lite"/>
    </source>
</evidence>
<dbReference type="Gene3D" id="1.25.40.10">
    <property type="entry name" value="Tetratricopeptide repeat domain"/>
    <property type="match status" value="2"/>
</dbReference>
<gene>
    <name evidence="4" type="ORF">OLC1_LOCUS9117</name>
</gene>
<dbReference type="InterPro" id="IPR011990">
    <property type="entry name" value="TPR-like_helical_dom_sf"/>
</dbReference>
<dbReference type="Gene3D" id="3.80.10.10">
    <property type="entry name" value="Ribonuclease Inhibitor"/>
    <property type="match status" value="1"/>
</dbReference>
<dbReference type="Pfam" id="PF13424">
    <property type="entry name" value="TPR_12"/>
    <property type="match status" value="1"/>
</dbReference>
<dbReference type="GO" id="GO:0072423">
    <property type="term" value="P:response to DNA damage checkpoint signaling"/>
    <property type="evidence" value="ECO:0007669"/>
    <property type="project" value="InterPro"/>
</dbReference>
<evidence type="ECO:0000313" key="4">
    <source>
        <dbReference type="EMBL" id="CAI9099028.1"/>
    </source>
</evidence>
<evidence type="ECO:0000256" key="1">
    <source>
        <dbReference type="PROSITE-ProRule" id="PRU00339"/>
    </source>
</evidence>
<dbReference type="InterPro" id="IPR044227">
    <property type="entry name" value="TONSOKU"/>
</dbReference>
<dbReference type="PANTHER" id="PTHR47684:SF1">
    <property type="entry name" value="PROTEIN TONSOKU"/>
    <property type="match status" value="1"/>
</dbReference>
<feature type="region of interest" description="Disordered" evidence="3">
    <location>
        <begin position="499"/>
        <end position="545"/>
    </location>
</feature>
<proteinExistence type="predicted"/>
<evidence type="ECO:0000256" key="2">
    <source>
        <dbReference type="SAM" id="Coils"/>
    </source>
</evidence>
<dbReference type="GO" id="GO:0009933">
    <property type="term" value="P:meristem structural organization"/>
    <property type="evidence" value="ECO:0007669"/>
    <property type="project" value="InterPro"/>
</dbReference>
<organism evidence="4 5">
    <name type="scientific">Oldenlandia corymbosa var. corymbosa</name>
    <dbReference type="NCBI Taxonomy" id="529605"/>
    <lineage>
        <taxon>Eukaryota</taxon>
        <taxon>Viridiplantae</taxon>
        <taxon>Streptophyta</taxon>
        <taxon>Embryophyta</taxon>
        <taxon>Tracheophyta</taxon>
        <taxon>Spermatophyta</taxon>
        <taxon>Magnoliopsida</taxon>
        <taxon>eudicotyledons</taxon>
        <taxon>Gunneridae</taxon>
        <taxon>Pentapetalae</taxon>
        <taxon>asterids</taxon>
        <taxon>lamiids</taxon>
        <taxon>Gentianales</taxon>
        <taxon>Rubiaceae</taxon>
        <taxon>Rubioideae</taxon>
        <taxon>Spermacoceae</taxon>
        <taxon>Hedyotis-Oldenlandia complex</taxon>
        <taxon>Oldenlandia</taxon>
    </lineage>
</organism>
<feature type="compositionally biased region" description="Low complexity" evidence="3">
    <location>
        <begin position="517"/>
        <end position="543"/>
    </location>
</feature>
<accession>A0AAV1CWY1</accession>
<keyword evidence="2" id="KW-0175">Coiled coil</keyword>
<feature type="compositionally biased region" description="Low complexity" evidence="3">
    <location>
        <begin position="583"/>
        <end position="594"/>
    </location>
</feature>
<keyword evidence="1" id="KW-0802">TPR repeat</keyword>
<sequence length="1338" mass="150583">MRKNVDEHDLQSAKRAYKSAVAVGDRKEEARWANIIGNIFKERGEYIKALEWIRKDYEVSKRFLPEKDILPTCNTLGELFLRLEEYKEALAYQKKHLELAEAANNLIEQQRASTQLGRTYHELFMKSDDDHEAGRNAKKYFTSAMKLAKELKENHWNGKCFYLREYVDAHNNLGMIEIDFDNLEEAEKILVRGLEICDEEEVCENDDSRSRLHHNLGLIYIKFLNWEKAEEHIKKDISICESIRHCQGEAKGLINFGELHSKVQRYDKAISCYQKALQLAKSMEDEDALVSQIEENIEMVEAAMKVANELKKDTQNLKKIERNVENSRGTPLERKYLLQHFTFLDRLIEKSRVIFAWKEHLKYATMKVKIAEELCDKEKLADSFFVIGESNQKLRKFKEAWKWYAKSWETYKLIGNLEGQALSKIEMGNILDSSGSWKAALKAYEEGYRIASEANIPIAQLSALENMHYSYMMRFDKVEKARNLQISIKKLERLTSKEHEDNSLAGNVCPETETDTESQSSEGSEVGVSLGKSDSNSFRSSHSFPADLNEDVPLKAFLRPGKKATKLSSLHLATLDSIKLPESSPKSASMSSGSQAVGHKRNRAILLDDQEDENHRGRRTLNCFHEGATTSTGFENINSTRSVHELEDVPPLASNCPIAACTPIVLEESSCSHQSMSSLPAREDATTFRSSYTNQSDHQNSGANPPEIPSREHDMSNLNPYHCSDENCPHIIIKIGDDFIHIPKESCMTENKLSIEQMKVVAACLYYLQMPFNKRETGQVPVVEDIIYEGRTLDFLEALDILNDHKPARGWLEGSIALWEPRRVMKQYIDCCKELSVQPKLKVLKNLYNLEISEDEVIASDCELEEVSAAPLLNALLAHKEVSVIDLSHNRLGYGAMERLKQVLMSSEQRDNTLTLDLHCNSLGRSALFHICDCPALYSRLEALNLSGNRLTDSCASYLSNILKNFQALCRLEIENCSITCKTIQKLAESLDAGSSSLAHLSIGYNSIKVKPIVDLLLKLSALKSFQELSLAGIKLPQHFMDKVVENLCKLGKNASLSRLVVGGTGIGTDAALRLTSSLSDETQQMKLDLSSCELTPQYVIRLNVEVSLIYPISELNLGENPFRQEGALALASLLAHPACCLEVLVLNKCQFGLVGILRILESLSQNRCLLELNLAENIHPEENVSDCLMPVEECSPLKQANLNCPDFLHSTAPMEACTINTEYNELEVADSDDDSATGTAAASGLRETHISSHQKSEPSSNCDYLEKLLDAVKKIKKLQLLDLSNNRLCKDVSEKLCVAWSSSSRGSVAQSHFTDNVVHLAVRGKKCCGRRPCCRKV</sequence>
<feature type="compositionally biased region" description="Polar residues" evidence="3">
    <location>
        <begin position="687"/>
        <end position="703"/>
    </location>
</feature>
<dbReference type="GO" id="GO:0040029">
    <property type="term" value="P:epigenetic regulation of gene expression"/>
    <property type="evidence" value="ECO:0007669"/>
    <property type="project" value="InterPro"/>
</dbReference>
<dbReference type="SUPFAM" id="SSF52047">
    <property type="entry name" value="RNI-like"/>
    <property type="match status" value="1"/>
</dbReference>
<dbReference type="Proteomes" id="UP001161247">
    <property type="component" value="Chromosome 3"/>
</dbReference>